<feature type="compositionally biased region" description="Acidic residues" evidence="1">
    <location>
        <begin position="448"/>
        <end position="458"/>
    </location>
</feature>
<evidence type="ECO:0000256" key="2">
    <source>
        <dbReference type="SAM" id="Phobius"/>
    </source>
</evidence>
<keyword evidence="2" id="KW-0472">Membrane</keyword>
<keyword evidence="2" id="KW-0812">Transmembrane</keyword>
<proteinExistence type="predicted"/>
<feature type="compositionally biased region" description="Polar residues" evidence="1">
    <location>
        <begin position="294"/>
        <end position="303"/>
    </location>
</feature>
<evidence type="ECO:0000313" key="4">
    <source>
        <dbReference type="Proteomes" id="UP001301769"/>
    </source>
</evidence>
<feature type="transmembrane region" description="Helical" evidence="2">
    <location>
        <begin position="87"/>
        <end position="107"/>
    </location>
</feature>
<feature type="region of interest" description="Disordered" evidence="1">
    <location>
        <begin position="31"/>
        <end position="69"/>
    </location>
</feature>
<dbReference type="Proteomes" id="UP001301769">
    <property type="component" value="Unassembled WGS sequence"/>
</dbReference>
<feature type="transmembrane region" description="Helical" evidence="2">
    <location>
        <begin position="193"/>
        <end position="219"/>
    </location>
</feature>
<feature type="transmembrane region" description="Helical" evidence="2">
    <location>
        <begin position="113"/>
        <end position="137"/>
    </location>
</feature>
<organism evidence="3 4">
    <name type="scientific">Rhypophila decipiens</name>
    <dbReference type="NCBI Taxonomy" id="261697"/>
    <lineage>
        <taxon>Eukaryota</taxon>
        <taxon>Fungi</taxon>
        <taxon>Dikarya</taxon>
        <taxon>Ascomycota</taxon>
        <taxon>Pezizomycotina</taxon>
        <taxon>Sordariomycetes</taxon>
        <taxon>Sordariomycetidae</taxon>
        <taxon>Sordariales</taxon>
        <taxon>Naviculisporaceae</taxon>
        <taxon>Rhypophila</taxon>
    </lineage>
</organism>
<reference evidence="3" key="1">
    <citation type="journal article" date="2023" name="Mol. Phylogenet. Evol.">
        <title>Genome-scale phylogeny and comparative genomics of the fungal order Sordariales.</title>
        <authorList>
            <person name="Hensen N."/>
            <person name="Bonometti L."/>
            <person name="Westerberg I."/>
            <person name="Brannstrom I.O."/>
            <person name="Guillou S."/>
            <person name="Cros-Aarteil S."/>
            <person name="Calhoun S."/>
            <person name="Haridas S."/>
            <person name="Kuo A."/>
            <person name="Mondo S."/>
            <person name="Pangilinan J."/>
            <person name="Riley R."/>
            <person name="LaButti K."/>
            <person name="Andreopoulos B."/>
            <person name="Lipzen A."/>
            <person name="Chen C."/>
            <person name="Yan M."/>
            <person name="Daum C."/>
            <person name="Ng V."/>
            <person name="Clum A."/>
            <person name="Steindorff A."/>
            <person name="Ohm R.A."/>
            <person name="Martin F."/>
            <person name="Silar P."/>
            <person name="Natvig D.O."/>
            <person name="Lalanne C."/>
            <person name="Gautier V."/>
            <person name="Ament-Velasquez S.L."/>
            <person name="Kruys A."/>
            <person name="Hutchinson M.I."/>
            <person name="Powell A.J."/>
            <person name="Barry K."/>
            <person name="Miller A.N."/>
            <person name="Grigoriev I.V."/>
            <person name="Debuchy R."/>
            <person name="Gladieux P."/>
            <person name="Hiltunen Thoren M."/>
            <person name="Johannesson H."/>
        </authorList>
    </citation>
    <scope>NUCLEOTIDE SEQUENCE</scope>
    <source>
        <strain evidence="3">PSN293</strain>
    </source>
</reference>
<keyword evidence="2" id="KW-1133">Transmembrane helix</keyword>
<protein>
    <submittedName>
        <fullName evidence="3">Uncharacterized protein</fullName>
    </submittedName>
</protein>
<gene>
    <name evidence="3" type="ORF">QBC37DRAFT_281158</name>
</gene>
<keyword evidence="4" id="KW-1185">Reference proteome</keyword>
<comment type="caution">
    <text evidence="3">The sequence shown here is derived from an EMBL/GenBank/DDBJ whole genome shotgun (WGS) entry which is preliminary data.</text>
</comment>
<feature type="compositionally biased region" description="Polar residues" evidence="1">
    <location>
        <begin position="313"/>
        <end position="329"/>
    </location>
</feature>
<evidence type="ECO:0000256" key="1">
    <source>
        <dbReference type="SAM" id="MobiDB-lite"/>
    </source>
</evidence>
<name>A0AAN6YAH4_9PEZI</name>
<sequence length="636" mass="69682">MGGTRPPFIYEAVKNDDSRFQSTTFDPKAVTRASYENKAPKPRPEGPLVTINRHPDAHGVPSHRSRPFKPMGRRTKNWIRYMRKVQLVCRALELVGTVGMLLVMILVNNIDALAGWVLRITLGVNILHCAYAVFHLSRPAGGRTPGSSAAYHVFAGVSDLAILPLYAYGALTARNQGESWATLLHDETLVPKYFIPAVYYGFIGAGSLHLLSLAISLWLSIMFRRIVNMPPDMNPLESNLTSRAHKRNKSSVVTTSTYTDSEKCLDSALGDPRLSVLSQADLSRPPSVPFMHTRQGSQTSIATRDSRFDLPSRQYQITPGNSPRNSATASDLKRMSAPVPPRSSNRTSYAEIPTRDIVSNSTNPNSRPSSSYHNHASSGSVASYRAEQVPVSPVQTVQPRAAKFTEAWYASESLINRTQERTRALAQLKAANKRRAYEALNQPYDAHDESDSENDENDYTSAHHRRRNPLAPGEDEVSVAAVPDNHPNPLRSHPTESPKGTPPKRPYTPYRGAHNPGALSEVNLNDRRVSGSQDIVDQVAPKHSAVAGGRARDSSIQPEIFFYSKPYGDLRAATPPIMIPANGSGSRVVSSGNDYDLGAGGYQLKGRNVSGKIAEEGKAGVGKSDRWSRFALKGMN</sequence>
<reference evidence="3" key="2">
    <citation type="submission" date="2023-05" db="EMBL/GenBank/DDBJ databases">
        <authorList>
            <consortium name="Lawrence Berkeley National Laboratory"/>
            <person name="Steindorff A."/>
            <person name="Hensen N."/>
            <person name="Bonometti L."/>
            <person name="Westerberg I."/>
            <person name="Brannstrom I.O."/>
            <person name="Guillou S."/>
            <person name="Cros-Aarteil S."/>
            <person name="Calhoun S."/>
            <person name="Haridas S."/>
            <person name="Kuo A."/>
            <person name="Mondo S."/>
            <person name="Pangilinan J."/>
            <person name="Riley R."/>
            <person name="Labutti K."/>
            <person name="Andreopoulos B."/>
            <person name="Lipzen A."/>
            <person name="Chen C."/>
            <person name="Yanf M."/>
            <person name="Daum C."/>
            <person name="Ng V."/>
            <person name="Clum A."/>
            <person name="Ohm R."/>
            <person name="Martin F."/>
            <person name="Silar P."/>
            <person name="Natvig D."/>
            <person name="Lalanne C."/>
            <person name="Gautier V."/>
            <person name="Ament-Velasquez S.L."/>
            <person name="Kruys A."/>
            <person name="Hutchinson M.I."/>
            <person name="Powell A.J."/>
            <person name="Barry K."/>
            <person name="Miller A.N."/>
            <person name="Grigoriev I.V."/>
            <person name="Debuchy R."/>
            <person name="Gladieux P."/>
            <person name="Thoren M.H."/>
            <person name="Johannesson H."/>
        </authorList>
    </citation>
    <scope>NUCLEOTIDE SEQUENCE</scope>
    <source>
        <strain evidence="3">PSN293</strain>
    </source>
</reference>
<dbReference type="AlphaFoldDB" id="A0AAN6YAH4"/>
<feature type="compositionally biased region" description="Low complexity" evidence="1">
    <location>
        <begin position="359"/>
        <end position="380"/>
    </location>
</feature>
<feature type="region of interest" description="Disordered" evidence="1">
    <location>
        <begin position="442"/>
        <end position="519"/>
    </location>
</feature>
<feature type="transmembrane region" description="Helical" evidence="2">
    <location>
        <begin position="149"/>
        <end position="173"/>
    </location>
</feature>
<feature type="region of interest" description="Disordered" evidence="1">
    <location>
        <begin position="285"/>
        <end position="381"/>
    </location>
</feature>
<evidence type="ECO:0000313" key="3">
    <source>
        <dbReference type="EMBL" id="KAK4215688.1"/>
    </source>
</evidence>
<dbReference type="EMBL" id="MU858077">
    <property type="protein sequence ID" value="KAK4215688.1"/>
    <property type="molecule type" value="Genomic_DNA"/>
</dbReference>
<accession>A0AAN6YAH4</accession>